<evidence type="ECO:0000256" key="2">
    <source>
        <dbReference type="SAM" id="SignalP"/>
    </source>
</evidence>
<reference evidence="3 4" key="1">
    <citation type="submission" date="2021-08" db="EMBL/GenBank/DDBJ databases">
        <title>Culture and genomic analysis of Symbiopectobacterium purcellii sp. nov. gen. nov., isolated from the leafhopper Empoasca decipiens.</title>
        <authorList>
            <person name="Nadal-Jimenez P."/>
            <person name="Siozios S."/>
            <person name="Halliday N."/>
            <person name="Camara M."/>
            <person name="Hurst G.D.D."/>
        </authorList>
    </citation>
    <scope>NUCLEOTIDE SEQUENCE [LARGE SCALE GENOMIC DNA]</scope>
    <source>
        <strain evidence="3 4">SyEd1</strain>
    </source>
</reference>
<accession>A0ABX9ANX9</accession>
<dbReference type="Proteomes" id="UP000825886">
    <property type="component" value="Chromosome"/>
</dbReference>
<dbReference type="RefSeq" id="WP_222159366.1">
    <property type="nucleotide sequence ID" value="NZ_CP081864.1"/>
</dbReference>
<dbReference type="Pfam" id="PF06476">
    <property type="entry name" value="DUF1090"/>
    <property type="match status" value="1"/>
</dbReference>
<feature type="chain" id="PRO_5046091866" evidence="2">
    <location>
        <begin position="25"/>
        <end position="139"/>
    </location>
</feature>
<organism evidence="3 4">
    <name type="scientific">Symbiopectobacterium purcellii</name>
    <dbReference type="NCBI Taxonomy" id="2871826"/>
    <lineage>
        <taxon>Bacteria</taxon>
        <taxon>Pseudomonadati</taxon>
        <taxon>Pseudomonadota</taxon>
        <taxon>Gammaproteobacteria</taxon>
        <taxon>Enterobacterales</taxon>
        <taxon>Enterobacteriaceae</taxon>
    </lineage>
</organism>
<keyword evidence="2" id="KW-0732">Signal</keyword>
<feature type="signal peptide" evidence="2">
    <location>
        <begin position="1"/>
        <end position="24"/>
    </location>
</feature>
<feature type="compositionally biased region" description="Basic and acidic residues" evidence="1">
    <location>
        <begin position="108"/>
        <end position="130"/>
    </location>
</feature>
<sequence length="139" mass="15047">MKKVAVLRDVIIAGLVFSAINAYAADAKVPPAGTCAAKADDIEQQLAQARQHGNAGQIQGLETALRNVQTYCQDDDLRVKRQQNLAEKQAKVAERKAELRESQQSGADADKIQKRQDKLAEAQKALHEAQQEITAAGGQ</sequence>
<name>A0ABX9ANX9_9ENTR</name>
<evidence type="ECO:0000313" key="4">
    <source>
        <dbReference type="Proteomes" id="UP000825886"/>
    </source>
</evidence>
<evidence type="ECO:0000256" key="1">
    <source>
        <dbReference type="SAM" id="MobiDB-lite"/>
    </source>
</evidence>
<dbReference type="EMBL" id="CP081864">
    <property type="protein sequence ID" value="QZN96314.1"/>
    <property type="molecule type" value="Genomic_DNA"/>
</dbReference>
<proteinExistence type="predicted"/>
<keyword evidence="4" id="KW-1185">Reference proteome</keyword>
<protein>
    <submittedName>
        <fullName evidence="3">DUF1090 domain-containing protein</fullName>
    </submittedName>
</protein>
<dbReference type="InterPro" id="IPR009468">
    <property type="entry name" value="DUF1090"/>
</dbReference>
<evidence type="ECO:0000313" key="3">
    <source>
        <dbReference type="EMBL" id="QZN96314.1"/>
    </source>
</evidence>
<feature type="region of interest" description="Disordered" evidence="1">
    <location>
        <begin position="96"/>
        <end position="139"/>
    </location>
</feature>
<gene>
    <name evidence="3" type="ORF">K6K13_02245</name>
</gene>